<protein>
    <recommendedName>
        <fullName evidence="4">WXG100 family type VII secretion target</fullName>
    </recommendedName>
</protein>
<accession>A0ABX7Y6B8</accession>
<name>A0ABX7Y6B8_9ACTN</name>
<evidence type="ECO:0000313" key="3">
    <source>
        <dbReference type="Proteomes" id="UP000678513"/>
    </source>
</evidence>
<reference evidence="2 3" key="1">
    <citation type="submission" date="2021-03" db="EMBL/GenBank/DDBJ databases">
        <title>Human Oral Microbial Genomes.</title>
        <authorList>
            <person name="Johnston C.D."/>
            <person name="Chen T."/>
            <person name="Dewhirst F.E."/>
        </authorList>
    </citation>
    <scope>NUCLEOTIDE SEQUENCE [LARGE SCALE GENOMIC DNA]</scope>
    <source>
        <strain evidence="2 3">DSMZ 100122</strain>
    </source>
</reference>
<proteinExistence type="predicted"/>
<organism evidence="2 3">
    <name type="scientific">Arachnia rubra</name>
    <dbReference type="NCBI Taxonomy" id="1547448"/>
    <lineage>
        <taxon>Bacteria</taxon>
        <taxon>Bacillati</taxon>
        <taxon>Actinomycetota</taxon>
        <taxon>Actinomycetes</taxon>
        <taxon>Propionibacteriales</taxon>
        <taxon>Propionibacteriaceae</taxon>
        <taxon>Arachnia</taxon>
    </lineage>
</organism>
<dbReference type="Proteomes" id="UP000678513">
    <property type="component" value="Chromosome"/>
</dbReference>
<evidence type="ECO:0000256" key="1">
    <source>
        <dbReference type="SAM" id="MobiDB-lite"/>
    </source>
</evidence>
<keyword evidence="3" id="KW-1185">Reference proteome</keyword>
<feature type="compositionally biased region" description="Basic and acidic residues" evidence="1">
    <location>
        <begin position="185"/>
        <end position="194"/>
    </location>
</feature>
<sequence>MSGEDKMPLPPDVRADAEQLAADFETVGKAIANTQVAKNPADGVPGWIGDSADVYTGSIQKLGVHARSLAESFAPAVGALRTWAENVGVMISVTVPDLWARYDQIQSNYTHNIADLEAEVDARRQEGQTIPEHQVQERQKALAELRDAEQAGVLSEYKQAMDGLDDVAQEAANTVRATQDSVVDPSKKGSRDEVGSSLFDDIPVVDGQAEWEQVQKIAPDAAKLIKESPPSMDKVREFQEKYGNLCSNPFFAQALAQQTTPEEMTRFLAFAEASRGQLGDDASLNSLCSSLGSAMVLSTGGVNADPAMAQTQEAFSASRAGLATDTGGSVEDLIKTRLNEWKGVGNTLLNADGSAADPRLGYQGGQMGQHYGYEYLATMLSGSANSNQNLALGPEFFDGPDSLAQDIVSFDHAHGHEISRTGGYGNWGPKLPPGGDRNGTDPVESMFKLMDEPAAFSDGSLTKDSPSWDALSAQNSRRFDAAQKFLASDTNFEA</sequence>
<evidence type="ECO:0008006" key="4">
    <source>
        <dbReference type="Google" id="ProtNLM"/>
    </source>
</evidence>
<feature type="region of interest" description="Disordered" evidence="1">
    <location>
        <begin position="175"/>
        <end position="195"/>
    </location>
</feature>
<gene>
    <name evidence="2" type="ORF">J5A65_01980</name>
</gene>
<dbReference type="RefSeq" id="WP_212324613.1">
    <property type="nucleotide sequence ID" value="NZ_AP024463.1"/>
</dbReference>
<dbReference type="EMBL" id="CP072384">
    <property type="protein sequence ID" value="QUC08541.1"/>
    <property type="molecule type" value="Genomic_DNA"/>
</dbReference>
<evidence type="ECO:0000313" key="2">
    <source>
        <dbReference type="EMBL" id="QUC08541.1"/>
    </source>
</evidence>
<feature type="region of interest" description="Disordered" evidence="1">
    <location>
        <begin position="419"/>
        <end position="443"/>
    </location>
</feature>